<name>A0A1H1Y7M4_9ACTN</name>
<reference evidence="2 3" key="1">
    <citation type="submission" date="2016-10" db="EMBL/GenBank/DDBJ databases">
        <authorList>
            <person name="de Groot N.N."/>
        </authorList>
    </citation>
    <scope>NUCLEOTIDE SEQUENCE [LARGE SCALE GENOMIC DNA]</scope>
    <source>
        <strain evidence="2 3">DSM 22024</strain>
    </source>
</reference>
<dbReference type="PANTHER" id="PTHR41700:SF1">
    <property type="entry name" value="N-ACETYLTRANSFERASE DOMAIN-CONTAINING PROTEIN"/>
    <property type="match status" value="1"/>
</dbReference>
<dbReference type="AlphaFoldDB" id="A0A1H1Y7M4"/>
<sequence>MQTMRPAQQTQPAQPAPGAAVTARPLRTQREREEAVGLYRKVFGLGSGDPAMTPKLLVALQRNGGSALGAFDPSGRLVGFTYGFVGTQDGATYHYSQAAVVDAAAQGKGVGRVLKRAQAAEASRAGVRAMRWAYDPMLARNAHFNLDVLGARGRWFVRDYYGLTDAAGRSDRVIVEWRTDSEVTEVTEVTGATGQGGDLPGPTADPVARAGRDPGPEWGTVRTLPAVPAAGPSADIRLLAIPARWGAPDGPDPLRAGDVRDQVADALENALDAGYVLTSCRRINPDTAVYLLARAVEAR</sequence>
<feature type="compositionally biased region" description="Low complexity" evidence="1">
    <location>
        <begin position="1"/>
        <end position="23"/>
    </location>
</feature>
<dbReference type="EMBL" id="LT629732">
    <property type="protein sequence ID" value="SDT17470.1"/>
    <property type="molecule type" value="Genomic_DNA"/>
</dbReference>
<dbReference type="GO" id="GO:0016740">
    <property type="term" value="F:transferase activity"/>
    <property type="evidence" value="ECO:0007669"/>
    <property type="project" value="UniProtKB-KW"/>
</dbReference>
<protein>
    <submittedName>
        <fullName evidence="2">Predicted acetyltransferase, GNAT superfamily</fullName>
    </submittedName>
</protein>
<dbReference type="InterPro" id="IPR016181">
    <property type="entry name" value="Acyl_CoA_acyltransferase"/>
</dbReference>
<dbReference type="SUPFAM" id="SSF55729">
    <property type="entry name" value="Acyl-CoA N-acyltransferases (Nat)"/>
    <property type="match status" value="1"/>
</dbReference>
<evidence type="ECO:0000313" key="2">
    <source>
        <dbReference type="EMBL" id="SDT17470.1"/>
    </source>
</evidence>
<keyword evidence="3" id="KW-1185">Reference proteome</keyword>
<dbReference type="InterPro" id="IPR038764">
    <property type="entry name" value="GNAT_N_AcTrfase_prd"/>
</dbReference>
<dbReference type="STRING" id="117157.SAMN04489717_5343"/>
<evidence type="ECO:0000313" key="3">
    <source>
        <dbReference type="Proteomes" id="UP000198983"/>
    </source>
</evidence>
<evidence type="ECO:0000256" key="1">
    <source>
        <dbReference type="SAM" id="MobiDB-lite"/>
    </source>
</evidence>
<proteinExistence type="predicted"/>
<accession>A0A1H1Y7M4</accession>
<feature type="region of interest" description="Disordered" evidence="1">
    <location>
        <begin position="1"/>
        <end position="31"/>
    </location>
</feature>
<gene>
    <name evidence="2" type="ORF">SAMN04489717_5343</name>
</gene>
<keyword evidence="2" id="KW-0808">Transferase</keyword>
<dbReference type="Gene3D" id="3.40.630.30">
    <property type="match status" value="1"/>
</dbReference>
<organism evidence="2 3">
    <name type="scientific">Actinopolymorpha singaporensis</name>
    <dbReference type="NCBI Taxonomy" id="117157"/>
    <lineage>
        <taxon>Bacteria</taxon>
        <taxon>Bacillati</taxon>
        <taxon>Actinomycetota</taxon>
        <taxon>Actinomycetes</taxon>
        <taxon>Propionibacteriales</taxon>
        <taxon>Actinopolymorphaceae</taxon>
        <taxon>Actinopolymorpha</taxon>
    </lineage>
</organism>
<dbReference type="PANTHER" id="PTHR41700">
    <property type="entry name" value="GCN5-RELATED N-ACETYLTRANSFERASE"/>
    <property type="match status" value="1"/>
</dbReference>
<dbReference type="Proteomes" id="UP000198983">
    <property type="component" value="Chromosome I"/>
</dbReference>